<reference evidence="2" key="1">
    <citation type="journal article" date="2023" name="Commun. Biol.">
        <title>Genome analysis of Parmales, the sister group of diatoms, reveals the evolutionary specialization of diatoms from phago-mixotrophs to photoautotrophs.</title>
        <authorList>
            <person name="Ban H."/>
            <person name="Sato S."/>
            <person name="Yoshikawa S."/>
            <person name="Yamada K."/>
            <person name="Nakamura Y."/>
            <person name="Ichinomiya M."/>
            <person name="Sato N."/>
            <person name="Blanc-Mathieu R."/>
            <person name="Endo H."/>
            <person name="Kuwata A."/>
            <person name="Ogata H."/>
        </authorList>
    </citation>
    <scope>NUCLEOTIDE SEQUENCE [LARGE SCALE GENOMIC DNA]</scope>
    <source>
        <strain evidence="2">NIES 3700</strain>
    </source>
</reference>
<organism evidence="1 2">
    <name type="scientific">Triparma laevis f. longispina</name>
    <dbReference type="NCBI Taxonomy" id="1714387"/>
    <lineage>
        <taxon>Eukaryota</taxon>
        <taxon>Sar</taxon>
        <taxon>Stramenopiles</taxon>
        <taxon>Ochrophyta</taxon>
        <taxon>Bolidophyceae</taxon>
        <taxon>Parmales</taxon>
        <taxon>Triparmaceae</taxon>
        <taxon>Triparma</taxon>
    </lineage>
</organism>
<dbReference type="EMBL" id="BRXW01000513">
    <property type="protein sequence ID" value="GMH62027.1"/>
    <property type="molecule type" value="Genomic_DNA"/>
</dbReference>
<sequence length="105" mass="12506">MRGDCIWRKEYVKRFRDCVIPKKGVKNLWYINYSKKIVQEKDIIELGRHKIKCTGCTVVGCSFKGNLKNFRDHCKKKHGMKKEELEEFARGASYHRREKRGKGKK</sequence>
<dbReference type="OrthoDB" id="10569380at2759"/>
<dbReference type="Proteomes" id="UP001165122">
    <property type="component" value="Unassembled WGS sequence"/>
</dbReference>
<accession>A0A9W7E0P7</accession>
<evidence type="ECO:0000313" key="1">
    <source>
        <dbReference type="EMBL" id="GMH62027.1"/>
    </source>
</evidence>
<name>A0A9W7E0P7_9STRA</name>
<protein>
    <submittedName>
        <fullName evidence="1">Uncharacterized protein</fullName>
    </submittedName>
</protein>
<proteinExistence type="predicted"/>
<comment type="caution">
    <text evidence="1">The sequence shown here is derived from an EMBL/GenBank/DDBJ whole genome shotgun (WGS) entry which is preliminary data.</text>
</comment>
<dbReference type="AlphaFoldDB" id="A0A9W7E0P7"/>
<gene>
    <name evidence="1" type="ORF">TrLO_g8068</name>
</gene>
<evidence type="ECO:0000313" key="2">
    <source>
        <dbReference type="Proteomes" id="UP001165122"/>
    </source>
</evidence>
<keyword evidence="2" id="KW-1185">Reference proteome</keyword>